<feature type="domain" description="FecR protein" evidence="2">
    <location>
        <begin position="110"/>
        <end position="202"/>
    </location>
</feature>
<name>A0A514CIW3_9BACT</name>
<dbReference type="GO" id="GO:0016989">
    <property type="term" value="F:sigma factor antagonist activity"/>
    <property type="evidence" value="ECO:0007669"/>
    <property type="project" value="TreeGrafter"/>
</dbReference>
<dbReference type="EMBL" id="CP041253">
    <property type="protein sequence ID" value="QDH79759.1"/>
    <property type="molecule type" value="Genomic_DNA"/>
</dbReference>
<proteinExistence type="predicted"/>
<dbReference type="Gene3D" id="2.60.120.1440">
    <property type="match status" value="1"/>
</dbReference>
<dbReference type="KEGG" id="echi:FKX85_12220"/>
<dbReference type="Pfam" id="PF16344">
    <property type="entry name" value="FecR_C"/>
    <property type="match status" value="1"/>
</dbReference>
<dbReference type="InterPro" id="IPR032508">
    <property type="entry name" value="FecR_C"/>
</dbReference>
<evidence type="ECO:0000259" key="3">
    <source>
        <dbReference type="Pfam" id="PF16344"/>
    </source>
</evidence>
<organism evidence="4 5">
    <name type="scientific">Echinicola soli</name>
    <dbReference type="NCBI Taxonomy" id="2591634"/>
    <lineage>
        <taxon>Bacteria</taxon>
        <taxon>Pseudomonadati</taxon>
        <taxon>Bacteroidota</taxon>
        <taxon>Cytophagia</taxon>
        <taxon>Cytophagales</taxon>
        <taxon>Cyclobacteriaceae</taxon>
        <taxon>Echinicola</taxon>
    </lineage>
</organism>
<accession>A0A514CIW3</accession>
<dbReference type="OrthoDB" id="837389at2"/>
<evidence type="ECO:0000256" key="1">
    <source>
        <dbReference type="SAM" id="Phobius"/>
    </source>
</evidence>
<feature type="domain" description="Protein FecR C-terminal" evidence="3">
    <location>
        <begin position="249"/>
        <end position="314"/>
    </location>
</feature>
<sequence>MVDRKQFNDLLKRYLKGETGKDENKAVDQWFKKSFEGKSIGEHQDLTALGKEILTQISVKLNKTKTGQRKIVNLYTCHWWKTAAAIFLLLVGGYWIIAGRYQNAGLLTKSTGNGEQLHLKLPDGSTVMLNVASSIQYPEKFGKDRREVSVTGEAFFKVVADPGRPFHVNTENLVTEVLGTQFNVHAYPSEQSQVDVFEGKVKVYSRANSSQKELLKVNQAASFNDQGKLHKHPANLKMAAAWRERMNYMDNTSLDELGKLIERWYGHKVTFIPHSLGDCTLSGKLKMGELELLLNQIKFIKEIDWEISGNNTIVFKGQQCN</sequence>
<dbReference type="InterPro" id="IPR006860">
    <property type="entry name" value="FecR"/>
</dbReference>
<keyword evidence="5" id="KW-1185">Reference proteome</keyword>
<feature type="transmembrane region" description="Helical" evidence="1">
    <location>
        <begin position="79"/>
        <end position="97"/>
    </location>
</feature>
<protein>
    <submittedName>
        <fullName evidence="4">DUF4974 domain-containing protein</fullName>
    </submittedName>
</protein>
<keyword evidence="1" id="KW-1133">Transmembrane helix</keyword>
<dbReference type="Proteomes" id="UP000316614">
    <property type="component" value="Chromosome"/>
</dbReference>
<evidence type="ECO:0000313" key="5">
    <source>
        <dbReference type="Proteomes" id="UP000316614"/>
    </source>
</evidence>
<keyword evidence="1" id="KW-0812">Transmembrane</keyword>
<dbReference type="PIRSF" id="PIRSF018266">
    <property type="entry name" value="FecR"/>
    <property type="match status" value="1"/>
</dbReference>
<dbReference type="RefSeq" id="WP_141615000.1">
    <property type="nucleotide sequence ID" value="NZ_CP041253.1"/>
</dbReference>
<evidence type="ECO:0000259" key="2">
    <source>
        <dbReference type="Pfam" id="PF04773"/>
    </source>
</evidence>
<evidence type="ECO:0000313" key="4">
    <source>
        <dbReference type="EMBL" id="QDH79759.1"/>
    </source>
</evidence>
<dbReference type="Gene3D" id="3.55.50.30">
    <property type="match status" value="1"/>
</dbReference>
<dbReference type="PANTHER" id="PTHR30273">
    <property type="entry name" value="PERIPLASMIC SIGNAL SENSOR AND SIGMA FACTOR ACTIVATOR FECR-RELATED"/>
    <property type="match status" value="1"/>
</dbReference>
<dbReference type="Pfam" id="PF04773">
    <property type="entry name" value="FecR"/>
    <property type="match status" value="1"/>
</dbReference>
<dbReference type="InterPro" id="IPR012373">
    <property type="entry name" value="Ferrdict_sens_TM"/>
</dbReference>
<dbReference type="AlphaFoldDB" id="A0A514CIW3"/>
<keyword evidence="1" id="KW-0472">Membrane</keyword>
<dbReference type="PANTHER" id="PTHR30273:SF2">
    <property type="entry name" value="PROTEIN FECR"/>
    <property type="match status" value="1"/>
</dbReference>
<reference evidence="4 5" key="1">
    <citation type="submission" date="2019-06" db="EMBL/GenBank/DDBJ databases">
        <title>Echinicola alkalisoli sp. nov. isolated from saline soil.</title>
        <authorList>
            <person name="Sun J.-Q."/>
            <person name="Xu L."/>
        </authorList>
    </citation>
    <scope>NUCLEOTIDE SEQUENCE [LARGE SCALE GENOMIC DNA]</scope>
    <source>
        <strain evidence="4 5">LN3S3</strain>
    </source>
</reference>
<gene>
    <name evidence="4" type="ORF">FKX85_12220</name>
</gene>